<gene>
    <name evidence="1" type="ORF">ABB25_00870</name>
</gene>
<dbReference type="AlphaFoldDB" id="A0A0R0C4B3"/>
<organism evidence="1 2">
    <name type="scientific">Stenotrophomonas koreensis</name>
    <dbReference type="NCBI Taxonomy" id="266128"/>
    <lineage>
        <taxon>Bacteria</taxon>
        <taxon>Pseudomonadati</taxon>
        <taxon>Pseudomonadota</taxon>
        <taxon>Gammaproteobacteria</taxon>
        <taxon>Lysobacterales</taxon>
        <taxon>Lysobacteraceae</taxon>
        <taxon>Stenotrophomonas</taxon>
    </lineage>
</organism>
<dbReference type="RefSeq" id="WP_057662336.1">
    <property type="nucleotide sequence ID" value="NZ_LDJH01000002.1"/>
</dbReference>
<proteinExistence type="predicted"/>
<dbReference type="EMBL" id="LDJH01000002">
    <property type="protein sequence ID" value="KRG60782.1"/>
    <property type="molecule type" value="Genomic_DNA"/>
</dbReference>
<name>A0A0R0C4B3_9GAMM</name>
<protein>
    <submittedName>
        <fullName evidence="1">Uncharacterized protein</fullName>
    </submittedName>
</protein>
<dbReference type="Proteomes" id="UP000051254">
    <property type="component" value="Unassembled WGS sequence"/>
</dbReference>
<comment type="caution">
    <text evidence="1">The sequence shown here is derived from an EMBL/GenBank/DDBJ whole genome shotgun (WGS) entry which is preliminary data.</text>
</comment>
<dbReference type="PATRIC" id="fig|266128.3.peg.1239"/>
<dbReference type="STRING" id="266128.ABB25_00870"/>
<accession>A0A0R0C4B3</accession>
<evidence type="ECO:0000313" key="1">
    <source>
        <dbReference type="EMBL" id="KRG60782.1"/>
    </source>
</evidence>
<sequence>MHVRIIERIRDLASRGLCISHIATEAGITRRTARRLATEHGIAVVHAKPPAIKPRRWTADEDAVLEARYPHESTVAVAAALARTVNSVYRRANMLGLSKTEAYHAARGVVAEGSTYRRMGNWRLQRGVLEKRIGPERWVSAPLAVWTEHHGEVPAGMVATFKEGRSSVDPGAISVDDIELLTRAEMMRRNSYWVNFPPEVARVFQLRGALARKIGNRIKKLEETA</sequence>
<evidence type="ECO:0000313" key="2">
    <source>
        <dbReference type="Proteomes" id="UP000051254"/>
    </source>
</evidence>
<reference evidence="1 2" key="1">
    <citation type="submission" date="2015-05" db="EMBL/GenBank/DDBJ databases">
        <title>Genome sequencing and analysis of members of genus Stenotrophomonas.</title>
        <authorList>
            <person name="Patil P.P."/>
            <person name="Midha S."/>
            <person name="Patil P.B."/>
        </authorList>
    </citation>
    <scope>NUCLEOTIDE SEQUENCE [LARGE SCALE GENOMIC DNA]</scope>
    <source>
        <strain evidence="1 2">DSM 17805</strain>
    </source>
</reference>
<keyword evidence="2" id="KW-1185">Reference proteome</keyword>
<dbReference type="OrthoDB" id="6638408at2"/>